<evidence type="ECO:0000313" key="4">
    <source>
        <dbReference type="Proteomes" id="UP000789595"/>
    </source>
</evidence>
<comment type="caution">
    <text evidence="3">The sequence shown here is derived from an EMBL/GenBank/DDBJ whole genome shotgun (WGS) entry which is preliminary data.</text>
</comment>
<sequence length="304" mass="33447">MAAYIPPHRRAAAQRQSTAQSTAPGKNTAQGPNTASSSSNNAYSDFFDECYCINLARRSDRLRKYEASARRTGLRWTRFEAVDGAAVGNGDDFDPLWDATRNAEWDRHVAPGLRRATAGERGCALSHVALWRKAVETEGWLLITEDDCRFDKRWTPGSPAYLWRTHVPKDAELVYLGFSDRGEREYVAGSEEVFRPTYGFCTHCYAIRGAAARKFLDALPVAGPVDVWLADNNWFGAQVYCVIQPGGGWQNTGRWLANQETKPGEADVRQSSRDAVVADEPVDALAGATRALRVDGVDAAAATV</sequence>
<name>A0A8J2WTK5_9STRA</name>
<evidence type="ECO:0000259" key="2">
    <source>
        <dbReference type="Pfam" id="PF01755"/>
    </source>
</evidence>
<feature type="region of interest" description="Disordered" evidence="1">
    <location>
        <begin position="1"/>
        <end position="38"/>
    </location>
</feature>
<evidence type="ECO:0000256" key="1">
    <source>
        <dbReference type="SAM" id="MobiDB-lite"/>
    </source>
</evidence>
<feature type="compositionally biased region" description="Low complexity" evidence="1">
    <location>
        <begin position="13"/>
        <end position="23"/>
    </location>
</feature>
<gene>
    <name evidence="3" type="ORF">PECAL_2P07670</name>
</gene>
<proteinExistence type="predicted"/>
<keyword evidence="4" id="KW-1185">Reference proteome</keyword>
<feature type="compositionally biased region" description="Polar residues" evidence="1">
    <location>
        <begin position="24"/>
        <end position="34"/>
    </location>
</feature>
<feature type="domain" description="Glycosyl transferase family 25" evidence="2">
    <location>
        <begin position="49"/>
        <end position="226"/>
    </location>
</feature>
<dbReference type="CDD" id="cd06532">
    <property type="entry name" value="Glyco_transf_25"/>
    <property type="match status" value="1"/>
</dbReference>
<dbReference type="Pfam" id="PF01755">
    <property type="entry name" value="Glyco_transf_25"/>
    <property type="match status" value="1"/>
</dbReference>
<dbReference type="OrthoDB" id="433738at2759"/>
<protein>
    <recommendedName>
        <fullName evidence="2">Glycosyl transferase family 25 domain-containing protein</fullName>
    </recommendedName>
</protein>
<organism evidence="3 4">
    <name type="scientific">Pelagomonas calceolata</name>
    <dbReference type="NCBI Taxonomy" id="35677"/>
    <lineage>
        <taxon>Eukaryota</taxon>
        <taxon>Sar</taxon>
        <taxon>Stramenopiles</taxon>
        <taxon>Ochrophyta</taxon>
        <taxon>Pelagophyceae</taxon>
        <taxon>Pelagomonadales</taxon>
        <taxon>Pelagomonadaceae</taxon>
        <taxon>Pelagomonas</taxon>
    </lineage>
</organism>
<dbReference type="EMBL" id="CAKKNE010000002">
    <property type="protein sequence ID" value="CAH0367732.1"/>
    <property type="molecule type" value="Genomic_DNA"/>
</dbReference>
<dbReference type="AlphaFoldDB" id="A0A8J2WTK5"/>
<accession>A0A8J2WTK5</accession>
<dbReference type="InterPro" id="IPR002654">
    <property type="entry name" value="Glyco_trans_25"/>
</dbReference>
<reference evidence="3" key="1">
    <citation type="submission" date="2021-11" db="EMBL/GenBank/DDBJ databases">
        <authorList>
            <consortium name="Genoscope - CEA"/>
            <person name="William W."/>
        </authorList>
    </citation>
    <scope>NUCLEOTIDE SEQUENCE</scope>
</reference>
<dbReference type="Proteomes" id="UP000789595">
    <property type="component" value="Unassembled WGS sequence"/>
</dbReference>
<evidence type="ECO:0000313" key="3">
    <source>
        <dbReference type="EMBL" id="CAH0367732.1"/>
    </source>
</evidence>